<evidence type="ECO:0000313" key="1">
    <source>
        <dbReference type="EMBL" id="MEA0975962.1"/>
    </source>
</evidence>
<dbReference type="Proteomes" id="UP001289615">
    <property type="component" value="Unassembled WGS sequence"/>
</dbReference>
<protein>
    <recommendedName>
        <fullName evidence="3">RiboL-PSP-HEPN domain-containing protein</fullName>
    </recommendedName>
</protein>
<evidence type="ECO:0000313" key="2">
    <source>
        <dbReference type="Proteomes" id="UP001289615"/>
    </source>
</evidence>
<accession>A0ABU5NIW9</accession>
<keyword evidence="2" id="KW-1185">Reference proteome</keyword>
<sequence length="209" mass="25539">MNQFSMRDIVFNYELEQIKNLMLYLEKVNVLWEEEKRNIDEKYKSLKDENHEHWDSVFADYEDEYHVFELFSINLKHSVYITAWMTFESMSRKIYEDIATKKGESKSIIKENTKFIDKLIKHHLKSKLWKEVIVEEDLIDDIDRYKKVRNNIIHNNGQVQQGDLKKAEYKDIVIKSYRMDFSSEYLHEYVESICSFLEQMYVYKENIER</sequence>
<evidence type="ECO:0008006" key="3">
    <source>
        <dbReference type="Google" id="ProtNLM"/>
    </source>
</evidence>
<proteinExistence type="predicted"/>
<comment type="caution">
    <text evidence="1">The sequence shown here is derived from an EMBL/GenBank/DDBJ whole genome shotgun (WGS) entry which is preliminary data.</text>
</comment>
<organism evidence="1 2">
    <name type="scientific">Lysinibacillus irui</name>
    <dbReference type="NCBI Taxonomy" id="2998077"/>
    <lineage>
        <taxon>Bacteria</taxon>
        <taxon>Bacillati</taxon>
        <taxon>Bacillota</taxon>
        <taxon>Bacilli</taxon>
        <taxon>Bacillales</taxon>
        <taxon>Bacillaceae</taxon>
        <taxon>Lysinibacillus</taxon>
    </lineage>
</organism>
<dbReference type="RefSeq" id="WP_322611092.1">
    <property type="nucleotide sequence ID" value="NZ_JAXLNX010000006.1"/>
</dbReference>
<gene>
    <name evidence="1" type="ORF">U6C28_06575</name>
</gene>
<reference evidence="1 2" key="1">
    <citation type="submission" date="2023-12" db="EMBL/GenBank/DDBJ databases">
        <title>Genome comparison identifies genes involved in endophytic behavior of Lysinibacillus irui and provides insights into its role as a plant-growth promoting bacterium.</title>
        <authorList>
            <person name="Hilario S."/>
            <person name="Matos I."/>
            <person name="Goncalves M.F.M."/>
            <person name="Pardo C.A."/>
            <person name="Santos M.J."/>
        </authorList>
    </citation>
    <scope>NUCLEOTIDE SEQUENCE [LARGE SCALE GENOMIC DNA]</scope>
    <source>
        <strain evidence="1 2">B3</strain>
    </source>
</reference>
<dbReference type="EMBL" id="JAXUIA010000003">
    <property type="protein sequence ID" value="MEA0975962.1"/>
    <property type="molecule type" value="Genomic_DNA"/>
</dbReference>
<name>A0ABU5NIW9_9BACI</name>